<dbReference type="AlphaFoldDB" id="A0AAD4BD88"/>
<dbReference type="Proteomes" id="UP001194468">
    <property type="component" value="Unassembled WGS sequence"/>
</dbReference>
<comment type="caution">
    <text evidence="1">The sequence shown here is derived from an EMBL/GenBank/DDBJ whole genome shotgun (WGS) entry which is preliminary data.</text>
</comment>
<dbReference type="EMBL" id="WHUW01000171">
    <property type="protein sequence ID" value="KAF8419626.1"/>
    <property type="molecule type" value="Genomic_DNA"/>
</dbReference>
<proteinExistence type="predicted"/>
<organism evidence="1 2">
    <name type="scientific">Boletus edulis BED1</name>
    <dbReference type="NCBI Taxonomy" id="1328754"/>
    <lineage>
        <taxon>Eukaryota</taxon>
        <taxon>Fungi</taxon>
        <taxon>Dikarya</taxon>
        <taxon>Basidiomycota</taxon>
        <taxon>Agaricomycotina</taxon>
        <taxon>Agaricomycetes</taxon>
        <taxon>Agaricomycetidae</taxon>
        <taxon>Boletales</taxon>
        <taxon>Boletineae</taxon>
        <taxon>Boletaceae</taxon>
        <taxon>Boletoideae</taxon>
        <taxon>Boletus</taxon>
    </lineage>
</organism>
<keyword evidence="2" id="KW-1185">Reference proteome</keyword>
<reference evidence="1" key="1">
    <citation type="submission" date="2019-10" db="EMBL/GenBank/DDBJ databases">
        <authorList>
            <consortium name="DOE Joint Genome Institute"/>
            <person name="Kuo A."/>
            <person name="Miyauchi S."/>
            <person name="Kiss E."/>
            <person name="Drula E."/>
            <person name="Kohler A."/>
            <person name="Sanchez-Garcia M."/>
            <person name="Andreopoulos B."/>
            <person name="Barry K.W."/>
            <person name="Bonito G."/>
            <person name="Buee M."/>
            <person name="Carver A."/>
            <person name="Chen C."/>
            <person name="Cichocki N."/>
            <person name="Clum A."/>
            <person name="Culley D."/>
            <person name="Crous P.W."/>
            <person name="Fauchery L."/>
            <person name="Girlanda M."/>
            <person name="Hayes R."/>
            <person name="Keri Z."/>
            <person name="LaButti K."/>
            <person name="Lipzen A."/>
            <person name="Lombard V."/>
            <person name="Magnuson J."/>
            <person name="Maillard F."/>
            <person name="Morin E."/>
            <person name="Murat C."/>
            <person name="Nolan M."/>
            <person name="Ohm R."/>
            <person name="Pangilinan J."/>
            <person name="Pereira M."/>
            <person name="Perotto S."/>
            <person name="Peter M."/>
            <person name="Riley R."/>
            <person name="Sitrit Y."/>
            <person name="Stielow B."/>
            <person name="Szollosi G."/>
            <person name="Zifcakova L."/>
            <person name="Stursova M."/>
            <person name="Spatafora J.W."/>
            <person name="Tedersoo L."/>
            <person name="Vaario L.-M."/>
            <person name="Yamada A."/>
            <person name="Yan M."/>
            <person name="Wang P."/>
            <person name="Xu J."/>
            <person name="Bruns T."/>
            <person name="Baldrian P."/>
            <person name="Vilgalys R."/>
            <person name="Henrissat B."/>
            <person name="Grigoriev I.V."/>
            <person name="Hibbett D."/>
            <person name="Nagy L.G."/>
            <person name="Martin F.M."/>
        </authorList>
    </citation>
    <scope>NUCLEOTIDE SEQUENCE</scope>
    <source>
        <strain evidence="1">BED1</strain>
    </source>
</reference>
<evidence type="ECO:0000313" key="1">
    <source>
        <dbReference type="EMBL" id="KAF8419626.1"/>
    </source>
</evidence>
<name>A0AAD4BD88_BOLED</name>
<protein>
    <submittedName>
        <fullName evidence="1">Uncharacterized protein</fullName>
    </submittedName>
</protein>
<gene>
    <name evidence="1" type="ORF">L210DRAFT_861729</name>
</gene>
<accession>A0AAD4BD88</accession>
<evidence type="ECO:0000313" key="2">
    <source>
        <dbReference type="Proteomes" id="UP001194468"/>
    </source>
</evidence>
<sequence length="86" mass="9835">MEDLDEAIVLSREAVDLYSRGHCDRSMSSLYSVQATRGHGGPCWGYFPRPRGLDLRPKLYPDRSMSLNTLALRLSESDRFPNCRFP</sequence>
<reference evidence="1" key="2">
    <citation type="journal article" date="2020" name="Nat. Commun.">
        <title>Large-scale genome sequencing of mycorrhizal fungi provides insights into the early evolution of symbiotic traits.</title>
        <authorList>
            <person name="Miyauchi S."/>
            <person name="Kiss E."/>
            <person name="Kuo A."/>
            <person name="Drula E."/>
            <person name="Kohler A."/>
            <person name="Sanchez-Garcia M."/>
            <person name="Morin E."/>
            <person name="Andreopoulos B."/>
            <person name="Barry K.W."/>
            <person name="Bonito G."/>
            <person name="Buee M."/>
            <person name="Carver A."/>
            <person name="Chen C."/>
            <person name="Cichocki N."/>
            <person name="Clum A."/>
            <person name="Culley D."/>
            <person name="Crous P.W."/>
            <person name="Fauchery L."/>
            <person name="Girlanda M."/>
            <person name="Hayes R.D."/>
            <person name="Keri Z."/>
            <person name="LaButti K."/>
            <person name="Lipzen A."/>
            <person name="Lombard V."/>
            <person name="Magnuson J."/>
            <person name="Maillard F."/>
            <person name="Murat C."/>
            <person name="Nolan M."/>
            <person name="Ohm R.A."/>
            <person name="Pangilinan J."/>
            <person name="Pereira M.F."/>
            <person name="Perotto S."/>
            <person name="Peter M."/>
            <person name="Pfister S."/>
            <person name="Riley R."/>
            <person name="Sitrit Y."/>
            <person name="Stielow J.B."/>
            <person name="Szollosi G."/>
            <person name="Zifcakova L."/>
            <person name="Stursova M."/>
            <person name="Spatafora J.W."/>
            <person name="Tedersoo L."/>
            <person name="Vaario L.M."/>
            <person name="Yamada A."/>
            <person name="Yan M."/>
            <person name="Wang P."/>
            <person name="Xu J."/>
            <person name="Bruns T."/>
            <person name="Baldrian P."/>
            <person name="Vilgalys R."/>
            <person name="Dunand C."/>
            <person name="Henrissat B."/>
            <person name="Grigoriev I.V."/>
            <person name="Hibbett D."/>
            <person name="Nagy L.G."/>
            <person name="Martin F.M."/>
        </authorList>
    </citation>
    <scope>NUCLEOTIDE SEQUENCE</scope>
    <source>
        <strain evidence="1">BED1</strain>
    </source>
</reference>